<proteinExistence type="predicted"/>
<dbReference type="SUPFAM" id="SSF81321">
    <property type="entry name" value="Family A G protein-coupled receptor-like"/>
    <property type="match status" value="1"/>
</dbReference>
<dbReference type="OrthoDB" id="5822473at2759"/>
<protein>
    <submittedName>
        <fullName evidence="2">Uncharacterized protein</fullName>
    </submittedName>
</protein>
<keyword evidence="3" id="KW-1185">Reference proteome</keyword>
<dbReference type="InterPro" id="IPR019422">
    <property type="entry name" value="7TM_GPCR_serpentine_rcpt_Srh"/>
</dbReference>
<dbReference type="Pfam" id="PF10318">
    <property type="entry name" value="7TM_GPCR_Srh"/>
    <property type="match status" value="1"/>
</dbReference>
<dbReference type="EMBL" id="GL379927">
    <property type="protein sequence ID" value="EGT35868.1"/>
    <property type="molecule type" value="Genomic_DNA"/>
</dbReference>
<gene>
    <name evidence="2" type="ORF">CAEBREN_00094</name>
</gene>
<accession>G0NQT4</accession>
<feature type="transmembrane region" description="Helical" evidence="1">
    <location>
        <begin position="33"/>
        <end position="54"/>
    </location>
</feature>
<reference evidence="3" key="1">
    <citation type="submission" date="2011-07" db="EMBL/GenBank/DDBJ databases">
        <authorList>
            <consortium name="Caenorhabditis brenneri Sequencing and Analysis Consortium"/>
            <person name="Wilson R.K."/>
        </authorList>
    </citation>
    <scope>NUCLEOTIDE SEQUENCE [LARGE SCALE GENOMIC DNA]</scope>
    <source>
        <strain evidence="3">PB2801</strain>
    </source>
</reference>
<sequence>MYPQIRHFDTKEHPVYVVAYEMEIRKYIGYRQLISLATVIVEGTTFLILLHYNIHVSIRRMTMSENCLRMQRTFLRAVYMQIAIPALVMIVPQIIMIFLGYLYMNSPEMNSISYLMMSIHGTSATLIMLYFHAPYREYCSKFFGKRTPKMEVNPTNTSGLDMVVL</sequence>
<dbReference type="AlphaFoldDB" id="G0NQT4"/>
<feature type="transmembrane region" description="Helical" evidence="1">
    <location>
        <begin position="111"/>
        <end position="131"/>
    </location>
</feature>
<dbReference type="PANTHER" id="PTHR22941">
    <property type="entry name" value="SERPENTINE RECEPTOR"/>
    <property type="match status" value="1"/>
</dbReference>
<keyword evidence="1" id="KW-1133">Transmembrane helix</keyword>
<dbReference type="HOGENOM" id="CLU_042960_3_0_1"/>
<organism evidence="3">
    <name type="scientific">Caenorhabditis brenneri</name>
    <name type="common">Nematode worm</name>
    <dbReference type="NCBI Taxonomy" id="135651"/>
    <lineage>
        <taxon>Eukaryota</taxon>
        <taxon>Metazoa</taxon>
        <taxon>Ecdysozoa</taxon>
        <taxon>Nematoda</taxon>
        <taxon>Chromadorea</taxon>
        <taxon>Rhabditida</taxon>
        <taxon>Rhabditina</taxon>
        <taxon>Rhabditomorpha</taxon>
        <taxon>Rhabditoidea</taxon>
        <taxon>Rhabditidae</taxon>
        <taxon>Peloderinae</taxon>
        <taxon>Caenorhabditis</taxon>
    </lineage>
</organism>
<dbReference type="InParanoid" id="G0NQT4"/>
<evidence type="ECO:0000313" key="3">
    <source>
        <dbReference type="Proteomes" id="UP000008068"/>
    </source>
</evidence>
<name>G0NQT4_CAEBE</name>
<dbReference type="Proteomes" id="UP000008068">
    <property type="component" value="Unassembled WGS sequence"/>
</dbReference>
<evidence type="ECO:0000256" key="1">
    <source>
        <dbReference type="SAM" id="Phobius"/>
    </source>
</evidence>
<keyword evidence="1" id="KW-0812">Transmembrane</keyword>
<feature type="transmembrane region" description="Helical" evidence="1">
    <location>
        <begin position="74"/>
        <end position="99"/>
    </location>
</feature>
<dbReference type="InterPro" id="IPR053220">
    <property type="entry name" value="Nematode_rcpt-like_serp_H"/>
</dbReference>
<evidence type="ECO:0000313" key="2">
    <source>
        <dbReference type="EMBL" id="EGT35868.1"/>
    </source>
</evidence>
<dbReference type="PANTHER" id="PTHR22941:SF301">
    <property type="entry name" value="SERPENTINE RECEPTOR, CLASS H"/>
    <property type="match status" value="1"/>
</dbReference>
<dbReference type="eggNOG" id="ENOG502TFWQ">
    <property type="taxonomic scope" value="Eukaryota"/>
</dbReference>
<keyword evidence="1" id="KW-0472">Membrane</keyword>